<dbReference type="InterPro" id="IPR022749">
    <property type="entry name" value="D12N6_MeTrfase_N"/>
</dbReference>
<keyword evidence="5" id="KW-0949">S-adenosyl-L-methionine</keyword>
<evidence type="ECO:0000256" key="2">
    <source>
        <dbReference type="ARBA" id="ARBA00011900"/>
    </source>
</evidence>
<evidence type="ECO:0000256" key="4">
    <source>
        <dbReference type="ARBA" id="ARBA00022679"/>
    </source>
</evidence>
<reference evidence="10 11" key="1">
    <citation type="submission" date="2019-09" db="EMBL/GenBank/DDBJ databases">
        <authorList>
            <person name="Depoorter E."/>
        </authorList>
    </citation>
    <scope>NUCLEOTIDE SEQUENCE [LARGE SCALE GENOMIC DNA]</scope>
    <source>
        <strain evidence="10">LMG 23254</strain>
    </source>
</reference>
<comment type="catalytic activity">
    <reaction evidence="7">
        <text>a 2'-deoxyadenosine in DNA + S-adenosyl-L-methionine = an N(6)-methyl-2'-deoxyadenosine in DNA + S-adenosyl-L-homocysteine + H(+)</text>
        <dbReference type="Rhea" id="RHEA:15197"/>
        <dbReference type="Rhea" id="RHEA-COMP:12418"/>
        <dbReference type="Rhea" id="RHEA-COMP:12419"/>
        <dbReference type="ChEBI" id="CHEBI:15378"/>
        <dbReference type="ChEBI" id="CHEBI:57856"/>
        <dbReference type="ChEBI" id="CHEBI:59789"/>
        <dbReference type="ChEBI" id="CHEBI:90615"/>
        <dbReference type="ChEBI" id="CHEBI:90616"/>
        <dbReference type="EC" id="2.1.1.72"/>
    </reaction>
</comment>
<dbReference type="GO" id="GO:0032259">
    <property type="term" value="P:methylation"/>
    <property type="evidence" value="ECO:0007669"/>
    <property type="project" value="UniProtKB-KW"/>
</dbReference>
<keyword evidence="6" id="KW-0680">Restriction system</keyword>
<keyword evidence="3 10" id="KW-0489">Methyltransferase</keyword>
<dbReference type="Pfam" id="PF02384">
    <property type="entry name" value="N6_Mtase"/>
    <property type="match status" value="1"/>
</dbReference>
<sequence>MTISSTFIKSIQDTMRQDAGVDGDAQRISQLTWLFFLKIFDDQETELELMRDRFRSPLPERLRWRNWAADPEGITGDELLTFINDDLFPTLKELDADPQRNARGFVVREVFGDAYNYMKSGQLLRQVVNKINEVDFNSQSERHQFNDLYEKILKDLQSAGNAGEFYTPRAVTQFMVDQINPRLGERVLDPACGTGGFLACAIEHLKAQRKHVDDDAVLQNSIRGVEKKQLPHLLCVTNMLLHGIEVPSQIRHDNTLSRPLTDYSNRDLVDVILTNPPFGGTEEPGIESNFPADVRTRETADLFLVLIIELLKHNGRAAVVLPDGTLFGEGVKSRIKEKLLTECNLHTIVRLPNGVFAPYTGIKTNVLFFTKGTATRDVWYYEHPYPAGYKSYSKTKPIRIEEFATEKAWWGCEEDGFASRVENEFAWKVSIGALKAAGYNLDQKNPHRAEETSHDPGELLAQYQRLTVEAQTLRDQLKHILANALEGRA</sequence>
<dbReference type="Proteomes" id="UP000494218">
    <property type="component" value="Unassembled WGS sequence"/>
</dbReference>
<dbReference type="GO" id="GO:0008170">
    <property type="term" value="F:N-methyltransferase activity"/>
    <property type="evidence" value="ECO:0007669"/>
    <property type="project" value="InterPro"/>
</dbReference>
<evidence type="ECO:0000256" key="5">
    <source>
        <dbReference type="ARBA" id="ARBA00022691"/>
    </source>
</evidence>
<dbReference type="InterPro" id="IPR038333">
    <property type="entry name" value="T1MK-like_N_sf"/>
</dbReference>
<dbReference type="InterPro" id="IPR051537">
    <property type="entry name" value="DNA_Adenine_Mtase"/>
</dbReference>
<comment type="similarity">
    <text evidence="1">Belongs to the N(4)/N(6)-methyltransferase family.</text>
</comment>
<feature type="domain" description="N6 adenine-specific DNA methyltransferase N-terminal" evidence="9">
    <location>
        <begin position="7"/>
        <end position="131"/>
    </location>
</feature>
<keyword evidence="4" id="KW-0808">Transferase</keyword>
<dbReference type="InterPro" id="IPR003356">
    <property type="entry name" value="DNA_methylase_A-5"/>
</dbReference>
<evidence type="ECO:0000313" key="11">
    <source>
        <dbReference type="Proteomes" id="UP000494218"/>
    </source>
</evidence>
<evidence type="ECO:0000256" key="6">
    <source>
        <dbReference type="ARBA" id="ARBA00022747"/>
    </source>
</evidence>
<evidence type="ECO:0000256" key="7">
    <source>
        <dbReference type="ARBA" id="ARBA00047942"/>
    </source>
</evidence>
<evidence type="ECO:0000259" key="9">
    <source>
        <dbReference type="Pfam" id="PF12161"/>
    </source>
</evidence>
<dbReference type="Pfam" id="PF12161">
    <property type="entry name" value="HsdM_N"/>
    <property type="match status" value="1"/>
</dbReference>
<evidence type="ECO:0000313" key="10">
    <source>
        <dbReference type="EMBL" id="VWB81489.1"/>
    </source>
</evidence>
<dbReference type="PROSITE" id="PS00092">
    <property type="entry name" value="N6_MTASE"/>
    <property type="match status" value="1"/>
</dbReference>
<dbReference type="EC" id="2.1.1.72" evidence="2"/>
<dbReference type="SUPFAM" id="SSF53335">
    <property type="entry name" value="S-adenosyl-L-methionine-dependent methyltransferases"/>
    <property type="match status" value="1"/>
</dbReference>
<dbReference type="PRINTS" id="PR00507">
    <property type="entry name" value="N12N6MTFRASE"/>
</dbReference>
<dbReference type="Gene3D" id="3.40.50.150">
    <property type="entry name" value="Vaccinia Virus protein VP39"/>
    <property type="match status" value="1"/>
</dbReference>
<dbReference type="InterPro" id="IPR029063">
    <property type="entry name" value="SAM-dependent_MTases_sf"/>
</dbReference>
<dbReference type="RefSeq" id="WP_175032617.1">
    <property type="nucleotide sequence ID" value="NZ_CABVPW010000018.1"/>
</dbReference>
<dbReference type="InterPro" id="IPR002052">
    <property type="entry name" value="DNA_methylase_N6_adenine_CS"/>
</dbReference>
<dbReference type="GO" id="GO:0003677">
    <property type="term" value="F:DNA binding"/>
    <property type="evidence" value="ECO:0007669"/>
    <property type="project" value="InterPro"/>
</dbReference>
<organism evidence="10 11">
    <name type="scientific">Burkholderia lata (strain ATCC 17760 / DSM 23089 / LMG 22485 / NCIMB 9086 / R18194 / 383)</name>
    <dbReference type="NCBI Taxonomy" id="482957"/>
    <lineage>
        <taxon>Bacteria</taxon>
        <taxon>Pseudomonadati</taxon>
        <taxon>Pseudomonadota</taxon>
        <taxon>Betaproteobacteria</taxon>
        <taxon>Burkholderiales</taxon>
        <taxon>Burkholderiaceae</taxon>
        <taxon>Burkholderia</taxon>
        <taxon>Burkholderia cepacia complex</taxon>
    </lineage>
</organism>
<dbReference type="AlphaFoldDB" id="A0A6P2MM64"/>
<evidence type="ECO:0000256" key="3">
    <source>
        <dbReference type="ARBA" id="ARBA00022603"/>
    </source>
</evidence>
<accession>A0A6P2MM64</accession>
<dbReference type="PANTHER" id="PTHR42933">
    <property type="entry name" value="SLR6095 PROTEIN"/>
    <property type="match status" value="1"/>
</dbReference>
<name>A0A6P2MM64_BURL3</name>
<gene>
    <name evidence="10" type="ORF">BLA23254_03841</name>
</gene>
<protein>
    <recommendedName>
        <fullName evidence="2">site-specific DNA-methyltransferase (adenine-specific)</fullName>
        <ecNumber evidence="2">2.1.1.72</ecNumber>
    </recommendedName>
</protein>
<dbReference type="GO" id="GO:0009307">
    <property type="term" value="P:DNA restriction-modification system"/>
    <property type="evidence" value="ECO:0007669"/>
    <property type="project" value="UniProtKB-KW"/>
</dbReference>
<dbReference type="Gene3D" id="1.20.1260.30">
    <property type="match status" value="1"/>
</dbReference>
<dbReference type="PANTHER" id="PTHR42933:SF4">
    <property type="entry name" value="TYPE I RESTRICTION ENZYME ECOKI METHYLASE SUBUNIT"/>
    <property type="match status" value="1"/>
</dbReference>
<feature type="domain" description="DNA methylase adenine-specific" evidence="8">
    <location>
        <begin position="141"/>
        <end position="454"/>
    </location>
</feature>
<proteinExistence type="inferred from homology"/>
<dbReference type="GO" id="GO:0009007">
    <property type="term" value="F:site-specific DNA-methyltransferase (adenine-specific) activity"/>
    <property type="evidence" value="ECO:0007669"/>
    <property type="project" value="UniProtKB-EC"/>
</dbReference>
<evidence type="ECO:0000259" key="8">
    <source>
        <dbReference type="Pfam" id="PF02384"/>
    </source>
</evidence>
<evidence type="ECO:0000256" key="1">
    <source>
        <dbReference type="ARBA" id="ARBA00006594"/>
    </source>
</evidence>
<dbReference type="EMBL" id="CABVPW010000018">
    <property type="protein sequence ID" value="VWB81489.1"/>
    <property type="molecule type" value="Genomic_DNA"/>
</dbReference>